<evidence type="ECO:0000256" key="10">
    <source>
        <dbReference type="ARBA" id="ARBA00031323"/>
    </source>
</evidence>
<evidence type="ECO:0000256" key="2">
    <source>
        <dbReference type="ARBA" id="ARBA00005369"/>
    </source>
</evidence>
<dbReference type="InterPro" id="IPR000682">
    <property type="entry name" value="PCMT"/>
</dbReference>
<keyword evidence="6" id="KW-0489">Methyltransferase</keyword>
<dbReference type="KEGG" id="smao:CAG99_16850"/>
<keyword evidence="5" id="KW-0963">Cytoplasm</keyword>
<evidence type="ECO:0000313" key="12">
    <source>
        <dbReference type="EMBL" id="ARQ70289.1"/>
    </source>
</evidence>
<evidence type="ECO:0000256" key="6">
    <source>
        <dbReference type="ARBA" id="ARBA00022603"/>
    </source>
</evidence>
<dbReference type="SUPFAM" id="SSF53335">
    <property type="entry name" value="S-adenosyl-L-methionine-dependent methyltransferases"/>
    <property type="match status" value="1"/>
</dbReference>
<reference evidence="12 13" key="1">
    <citation type="submission" date="2017-05" db="EMBL/GenBank/DDBJ databases">
        <title>Complete genome sequence of Streptomyces sp. SCSIO 03032 revealed the diverse biosynthetic pathways for its bioactive secondary metabolites.</title>
        <authorList>
            <person name="Ma L."/>
            <person name="Zhu Y."/>
            <person name="Zhang W."/>
            <person name="Zhang G."/>
            <person name="Tian X."/>
            <person name="Zhang S."/>
            <person name="Zhang C."/>
        </authorList>
    </citation>
    <scope>NUCLEOTIDE SEQUENCE [LARGE SCALE GENOMIC DNA]</scope>
    <source>
        <strain evidence="12 13">SCSIO 03032</strain>
    </source>
</reference>
<dbReference type="NCBIfam" id="TIGR04188">
    <property type="entry name" value="methyltr_grsp"/>
    <property type="match status" value="1"/>
</dbReference>
<keyword evidence="13" id="KW-1185">Reference proteome</keyword>
<dbReference type="Proteomes" id="UP000194218">
    <property type="component" value="Chromosome"/>
</dbReference>
<evidence type="ECO:0000256" key="11">
    <source>
        <dbReference type="ARBA" id="ARBA00031350"/>
    </source>
</evidence>
<evidence type="ECO:0000256" key="7">
    <source>
        <dbReference type="ARBA" id="ARBA00022679"/>
    </source>
</evidence>
<accession>A0A1W7D054</accession>
<comment type="subcellular location">
    <subcellularLocation>
        <location evidence="1">Cytoplasm</location>
    </subcellularLocation>
</comment>
<dbReference type="EC" id="2.1.1.77" evidence="3"/>
<evidence type="ECO:0000313" key="13">
    <source>
        <dbReference type="Proteomes" id="UP000194218"/>
    </source>
</evidence>
<dbReference type="PANTHER" id="PTHR11579">
    <property type="entry name" value="PROTEIN-L-ISOASPARTATE O-METHYLTRANSFERASE"/>
    <property type="match status" value="1"/>
</dbReference>
<proteinExistence type="inferred from homology"/>
<keyword evidence="8" id="KW-0949">S-adenosyl-L-methionine</keyword>
<name>A0A1W7D054_9ACTN</name>
<dbReference type="Pfam" id="PF01135">
    <property type="entry name" value="PCMT"/>
    <property type="match status" value="1"/>
</dbReference>
<evidence type="ECO:0000256" key="4">
    <source>
        <dbReference type="ARBA" id="ARBA00013346"/>
    </source>
</evidence>
<evidence type="ECO:0000256" key="3">
    <source>
        <dbReference type="ARBA" id="ARBA00011890"/>
    </source>
</evidence>
<gene>
    <name evidence="12" type="ORF">CAG99_16850</name>
</gene>
<dbReference type="Gene3D" id="3.40.50.150">
    <property type="entry name" value="Vaccinia Virus protein VP39"/>
    <property type="match status" value="1"/>
</dbReference>
<evidence type="ECO:0000256" key="1">
    <source>
        <dbReference type="ARBA" id="ARBA00004496"/>
    </source>
</evidence>
<dbReference type="InterPro" id="IPR029063">
    <property type="entry name" value="SAM-dependent_MTases_sf"/>
</dbReference>
<dbReference type="CDD" id="cd02440">
    <property type="entry name" value="AdoMet_MTases"/>
    <property type="match status" value="1"/>
</dbReference>
<evidence type="ECO:0000256" key="8">
    <source>
        <dbReference type="ARBA" id="ARBA00022691"/>
    </source>
</evidence>
<sequence>MTDAELVAGRLRRQLADRLEEDGHVKSPEWRAAVEAVPRHAFLSSGVFRPVPGTAPTAYAPVLSDERSDAWLALCYSDESLVTQIAGVIEPRDVTGTIARLPSSSSTLPSLMVDMLEALEVEKGDTVLEIGTGTGYNAGLLAHRVGPDKVTTVETDPGIAARARNALWAAGYPVTVVVADGRLGFSERAPYDRVIATCSVTRVRSEWIAQTRPGGIVLTTIRGGLWSSGLAKLTVLGDGTAEGLFISEASFMRARQEEPDVQNSLPSADAGEQRPTAFGAGVLRDWTVRFLLDSCMDGLSLVNGVSLNGEPPSDYLLHSASDSFAALSGNDGDGYSVRQGGPLRIWDLAEEAIAKWQEVGSPSVADLRIEVTPRGQRIFTETSGGASWSRR</sequence>
<evidence type="ECO:0000256" key="9">
    <source>
        <dbReference type="ARBA" id="ARBA00030757"/>
    </source>
</evidence>
<dbReference type="InterPro" id="IPR026448">
    <property type="entry name" value="Methyltr_grasp"/>
</dbReference>
<dbReference type="PANTHER" id="PTHR11579:SF0">
    <property type="entry name" value="PROTEIN-L-ISOASPARTATE(D-ASPARTATE) O-METHYLTRANSFERASE"/>
    <property type="match status" value="1"/>
</dbReference>
<protein>
    <recommendedName>
        <fullName evidence="4">Protein-L-isoaspartate O-methyltransferase</fullName>
        <ecNumber evidence="3">2.1.1.77</ecNumber>
    </recommendedName>
    <alternativeName>
        <fullName evidence="11">L-isoaspartyl protein carboxyl methyltransferase</fullName>
    </alternativeName>
    <alternativeName>
        <fullName evidence="9">Protein L-isoaspartyl methyltransferase</fullName>
    </alternativeName>
    <alternativeName>
        <fullName evidence="10">Protein-beta-aspartate methyltransferase</fullName>
    </alternativeName>
</protein>
<dbReference type="GO" id="GO:0004719">
    <property type="term" value="F:protein-L-isoaspartate (D-aspartate) O-methyltransferase activity"/>
    <property type="evidence" value="ECO:0007669"/>
    <property type="project" value="UniProtKB-EC"/>
</dbReference>
<evidence type="ECO:0000256" key="5">
    <source>
        <dbReference type="ARBA" id="ARBA00022490"/>
    </source>
</evidence>
<dbReference type="GO" id="GO:0032259">
    <property type="term" value="P:methylation"/>
    <property type="evidence" value="ECO:0007669"/>
    <property type="project" value="UniProtKB-KW"/>
</dbReference>
<dbReference type="RefSeq" id="WP_086160147.1">
    <property type="nucleotide sequence ID" value="NZ_CP021121.1"/>
</dbReference>
<keyword evidence="7" id="KW-0808">Transferase</keyword>
<dbReference type="OrthoDB" id="5143400at2"/>
<comment type="similarity">
    <text evidence="2">Belongs to the methyltransferase superfamily. L-isoaspartyl/D-aspartyl protein methyltransferase family.</text>
</comment>
<organism evidence="12 13">
    <name type="scientific">Streptomyces marincola</name>
    <dbReference type="NCBI Taxonomy" id="2878388"/>
    <lineage>
        <taxon>Bacteria</taxon>
        <taxon>Bacillati</taxon>
        <taxon>Actinomycetota</taxon>
        <taxon>Actinomycetes</taxon>
        <taxon>Kitasatosporales</taxon>
        <taxon>Streptomycetaceae</taxon>
        <taxon>Streptomyces</taxon>
    </lineage>
</organism>
<dbReference type="EMBL" id="CP021121">
    <property type="protein sequence ID" value="ARQ70289.1"/>
    <property type="molecule type" value="Genomic_DNA"/>
</dbReference>
<dbReference type="GO" id="GO:0005737">
    <property type="term" value="C:cytoplasm"/>
    <property type="evidence" value="ECO:0007669"/>
    <property type="project" value="UniProtKB-SubCell"/>
</dbReference>
<dbReference type="AlphaFoldDB" id="A0A1W7D054"/>